<dbReference type="Gene3D" id="1.20.1250.20">
    <property type="entry name" value="MFS general substrate transporter like domains"/>
    <property type="match status" value="1"/>
</dbReference>
<organism evidence="8 9">
    <name type="scientific">Potamilus streckersoni</name>
    <dbReference type="NCBI Taxonomy" id="2493646"/>
    <lineage>
        <taxon>Eukaryota</taxon>
        <taxon>Metazoa</taxon>
        <taxon>Spiralia</taxon>
        <taxon>Lophotrochozoa</taxon>
        <taxon>Mollusca</taxon>
        <taxon>Bivalvia</taxon>
        <taxon>Autobranchia</taxon>
        <taxon>Heteroconchia</taxon>
        <taxon>Palaeoheterodonta</taxon>
        <taxon>Unionida</taxon>
        <taxon>Unionoidea</taxon>
        <taxon>Unionidae</taxon>
        <taxon>Ambleminae</taxon>
        <taxon>Lampsilini</taxon>
        <taxon>Potamilus</taxon>
    </lineage>
</organism>
<dbReference type="Proteomes" id="UP001195483">
    <property type="component" value="Unassembled WGS sequence"/>
</dbReference>
<dbReference type="CDD" id="cd17313">
    <property type="entry name" value="MFS_SLC45_SUC"/>
    <property type="match status" value="1"/>
</dbReference>
<feature type="transmembrane region" description="Helical" evidence="7">
    <location>
        <begin position="619"/>
        <end position="643"/>
    </location>
</feature>
<keyword evidence="4 7" id="KW-1133">Transmembrane helix</keyword>
<comment type="caution">
    <text evidence="8">The sequence shown here is derived from an EMBL/GenBank/DDBJ whole genome shotgun (WGS) entry which is preliminary data.</text>
</comment>
<accession>A0AAE0RQD3</accession>
<comment type="subcellular location">
    <subcellularLocation>
        <location evidence="1">Membrane</location>
        <topology evidence="1">Multi-pass membrane protein</topology>
    </subcellularLocation>
</comment>
<feature type="transmembrane region" description="Helical" evidence="7">
    <location>
        <begin position="124"/>
        <end position="142"/>
    </location>
</feature>
<evidence type="ECO:0000256" key="4">
    <source>
        <dbReference type="ARBA" id="ARBA00022989"/>
    </source>
</evidence>
<dbReference type="FunFam" id="1.20.1250.20:FF:000493">
    <property type="entry name" value="proton-associated sugar transporter A"/>
    <property type="match status" value="1"/>
</dbReference>
<feature type="transmembrane region" description="Helical" evidence="7">
    <location>
        <begin position="206"/>
        <end position="226"/>
    </location>
</feature>
<name>A0AAE0RQD3_9BIVA</name>
<dbReference type="EMBL" id="JAEAOA010001928">
    <property type="protein sequence ID" value="KAK3577707.1"/>
    <property type="molecule type" value="Genomic_DNA"/>
</dbReference>
<feature type="transmembrane region" description="Helical" evidence="7">
    <location>
        <begin position="594"/>
        <end position="613"/>
    </location>
</feature>
<keyword evidence="9" id="KW-1185">Reference proteome</keyword>
<feature type="transmembrane region" description="Helical" evidence="7">
    <location>
        <begin position="550"/>
        <end position="573"/>
    </location>
</feature>
<feature type="transmembrane region" description="Helical" evidence="7">
    <location>
        <begin position="247"/>
        <end position="267"/>
    </location>
</feature>
<keyword evidence="5 7" id="KW-0472">Membrane</keyword>
<dbReference type="GO" id="GO:0008506">
    <property type="term" value="F:sucrose:proton symporter activity"/>
    <property type="evidence" value="ECO:0007669"/>
    <property type="project" value="TreeGrafter"/>
</dbReference>
<evidence type="ECO:0008006" key="10">
    <source>
        <dbReference type="Google" id="ProtNLM"/>
    </source>
</evidence>
<evidence type="ECO:0000256" key="2">
    <source>
        <dbReference type="ARBA" id="ARBA00022448"/>
    </source>
</evidence>
<reference evidence="8" key="1">
    <citation type="journal article" date="2021" name="Genome Biol. Evol.">
        <title>A High-Quality Reference Genome for a Parasitic Bivalve with Doubly Uniparental Inheritance (Bivalvia: Unionida).</title>
        <authorList>
            <person name="Smith C.H."/>
        </authorList>
    </citation>
    <scope>NUCLEOTIDE SEQUENCE</scope>
    <source>
        <strain evidence="8">CHS0354</strain>
    </source>
</reference>
<reference evidence="8" key="3">
    <citation type="submission" date="2023-05" db="EMBL/GenBank/DDBJ databases">
        <authorList>
            <person name="Smith C.H."/>
        </authorList>
    </citation>
    <scope>NUCLEOTIDE SEQUENCE</scope>
    <source>
        <strain evidence="8">CHS0354</strain>
        <tissue evidence="8">Mantle</tissue>
    </source>
</reference>
<keyword evidence="3 7" id="KW-0812">Transmembrane</keyword>
<feature type="transmembrane region" description="Helical" evidence="7">
    <location>
        <begin position="444"/>
        <end position="464"/>
    </location>
</feature>
<dbReference type="PANTHER" id="PTHR19432:SF35">
    <property type="entry name" value="SOLUTE CARRIER FAMILY 45 MEMBER 3 ISOFORM X1"/>
    <property type="match status" value="1"/>
</dbReference>
<sequence>MSLGILSSPLQLVQKIKDHPYAQQLQNLGDRIALLIEEGRDYSHVTVKKSRLQLIRISAAVCGIELCYAAETAFVSPILLKLGVPVIFMTLVWCVSPFLGFFLNPIMGSLSDRCRSGLGRRRPFILAMSTGIFLGLILVPNGESLGLAMGDAGPEEKIPLTENVTTPPINVFNDTITNSSKYPEDHSVTINNSTSWLVVKLPPNHLAGIMLTIIGVALLDLNCDACQSPCRTYLLEVCVREDHPRGLTSFTVMAGLGGSVGYCLGGIDWNATRFGEAFGGHVRVVFTIVLICFVICVICTVTSFKEIPLEELGITKEHIQKSATRVQRKKYKKFINESSEEESEAEKTDIKVTSMTLYGTVTEPTSKTNLDVIENSKNSIVLSLETTSKTQQDEEEGLNKREEDASSENNENLKDRHTGIAINILLDASVKDYLMSIIKMPRSMMVLCLTNLFCWMSLVCYSLYFTDFVGQAVFRGDPKAPLGSEEHNRYDDGVRMGSFGMSLYSFSCAIYSLMVEKLIEKLKARNVYVGGQLVYSLGMVIMAVTRNKAAVLILSTTAGIMYATLFTMPYVLIAHYHSSGQFSQNQDDKALIRGLGTDVAVVSSMVFLAQFILSSVMGSIVHLAGSTVTIVIAAAILSFCGAVSATQVTYLGL</sequence>
<dbReference type="InterPro" id="IPR036259">
    <property type="entry name" value="MFS_trans_sf"/>
</dbReference>
<feature type="transmembrane region" description="Helical" evidence="7">
    <location>
        <begin position="82"/>
        <end position="103"/>
    </location>
</feature>
<evidence type="ECO:0000256" key="7">
    <source>
        <dbReference type="SAM" id="Phobius"/>
    </source>
</evidence>
<gene>
    <name evidence="8" type="ORF">CHS0354_032700</name>
</gene>
<keyword evidence="2" id="KW-0813">Transport</keyword>
<dbReference type="PANTHER" id="PTHR19432">
    <property type="entry name" value="SUGAR TRANSPORTER"/>
    <property type="match status" value="1"/>
</dbReference>
<feature type="transmembrane region" description="Helical" evidence="7">
    <location>
        <begin position="282"/>
        <end position="304"/>
    </location>
</feature>
<evidence type="ECO:0000256" key="5">
    <source>
        <dbReference type="ARBA" id="ARBA00023136"/>
    </source>
</evidence>
<protein>
    <recommendedName>
        <fullName evidence="10">Proton-associated sugar transporter A</fullName>
    </recommendedName>
</protein>
<evidence type="ECO:0000256" key="3">
    <source>
        <dbReference type="ARBA" id="ARBA00022692"/>
    </source>
</evidence>
<dbReference type="AlphaFoldDB" id="A0AAE0RQD3"/>
<feature type="transmembrane region" description="Helical" evidence="7">
    <location>
        <begin position="496"/>
        <end position="515"/>
    </location>
</feature>
<dbReference type="SUPFAM" id="SSF103473">
    <property type="entry name" value="MFS general substrate transporter"/>
    <property type="match status" value="1"/>
</dbReference>
<reference evidence="8" key="2">
    <citation type="journal article" date="2021" name="Genome Biol. Evol.">
        <title>Developing a high-quality reference genome for a parasitic bivalve with doubly uniparental inheritance (Bivalvia: Unionida).</title>
        <authorList>
            <person name="Smith C.H."/>
        </authorList>
    </citation>
    <scope>NUCLEOTIDE SEQUENCE</scope>
    <source>
        <strain evidence="8">CHS0354</strain>
        <tissue evidence="8">Mantle</tissue>
    </source>
</reference>
<evidence type="ECO:0000313" key="9">
    <source>
        <dbReference type="Proteomes" id="UP001195483"/>
    </source>
</evidence>
<evidence type="ECO:0000313" key="8">
    <source>
        <dbReference type="EMBL" id="KAK3577707.1"/>
    </source>
</evidence>
<proteinExistence type="predicted"/>
<evidence type="ECO:0000256" key="1">
    <source>
        <dbReference type="ARBA" id="ARBA00004141"/>
    </source>
</evidence>
<evidence type="ECO:0000256" key="6">
    <source>
        <dbReference type="SAM" id="MobiDB-lite"/>
    </source>
</evidence>
<dbReference type="GO" id="GO:0016020">
    <property type="term" value="C:membrane"/>
    <property type="evidence" value="ECO:0007669"/>
    <property type="project" value="UniProtKB-SubCell"/>
</dbReference>
<feature type="region of interest" description="Disordered" evidence="6">
    <location>
        <begin position="384"/>
        <end position="413"/>
    </location>
</feature>